<feature type="domain" description="Penicillin-binding protein dimerisation" evidence="7">
    <location>
        <begin position="69"/>
        <end position="217"/>
    </location>
</feature>
<dbReference type="InterPro" id="IPR001460">
    <property type="entry name" value="PCN-bd_Tpept"/>
</dbReference>
<keyword evidence="3 5" id="KW-0472">Membrane</keyword>
<dbReference type="Pfam" id="PF03717">
    <property type="entry name" value="PBP_dimer"/>
    <property type="match status" value="1"/>
</dbReference>
<dbReference type="Pfam" id="PF00905">
    <property type="entry name" value="Transpeptidase"/>
    <property type="match status" value="1"/>
</dbReference>
<comment type="subcellular location">
    <subcellularLocation>
        <location evidence="1">Membrane</location>
    </subcellularLocation>
</comment>
<evidence type="ECO:0000256" key="2">
    <source>
        <dbReference type="ARBA" id="ARBA00007171"/>
    </source>
</evidence>
<feature type="domain" description="Penicillin-binding protein transpeptidase" evidence="6">
    <location>
        <begin position="266"/>
        <end position="429"/>
    </location>
</feature>
<dbReference type="Gene3D" id="3.90.1310.10">
    <property type="entry name" value="Penicillin-binding protein 2a (Domain 2)"/>
    <property type="match status" value="1"/>
</dbReference>
<proteinExistence type="inferred from homology"/>
<dbReference type="PANTHER" id="PTHR30627">
    <property type="entry name" value="PEPTIDOGLYCAN D,D-TRANSPEPTIDASE"/>
    <property type="match status" value="1"/>
</dbReference>
<dbReference type="GO" id="GO:0005886">
    <property type="term" value="C:plasma membrane"/>
    <property type="evidence" value="ECO:0007669"/>
    <property type="project" value="TreeGrafter"/>
</dbReference>
<dbReference type="GO" id="GO:0071555">
    <property type="term" value="P:cell wall organization"/>
    <property type="evidence" value="ECO:0007669"/>
    <property type="project" value="TreeGrafter"/>
</dbReference>
<reference evidence="8" key="1">
    <citation type="journal article" date="2021" name="PeerJ">
        <title>Extensive microbial diversity within the chicken gut microbiome revealed by metagenomics and culture.</title>
        <authorList>
            <person name="Gilroy R."/>
            <person name="Ravi A."/>
            <person name="Getino M."/>
            <person name="Pursley I."/>
            <person name="Horton D.L."/>
            <person name="Alikhan N.F."/>
            <person name="Baker D."/>
            <person name="Gharbi K."/>
            <person name="Hall N."/>
            <person name="Watson M."/>
            <person name="Adriaenssens E.M."/>
            <person name="Foster-Nyarko E."/>
            <person name="Jarju S."/>
            <person name="Secka A."/>
            <person name="Antonio M."/>
            <person name="Oren A."/>
            <person name="Chaudhuri R.R."/>
            <person name="La Ragione R."/>
            <person name="Hildebrand F."/>
            <person name="Pallen M.J."/>
        </authorList>
    </citation>
    <scope>NUCLEOTIDE SEQUENCE</scope>
    <source>
        <strain evidence="8">ChiBcec8-13705</strain>
    </source>
</reference>
<evidence type="ECO:0000256" key="4">
    <source>
        <dbReference type="SAM" id="MobiDB-lite"/>
    </source>
</evidence>
<dbReference type="PANTHER" id="PTHR30627:SF1">
    <property type="entry name" value="PEPTIDOGLYCAN D,D-TRANSPEPTIDASE FTSI"/>
    <property type="match status" value="1"/>
</dbReference>
<dbReference type="EMBL" id="DWYG01000016">
    <property type="protein sequence ID" value="HJB41182.1"/>
    <property type="molecule type" value="Genomic_DNA"/>
</dbReference>
<dbReference type="AlphaFoldDB" id="A0A9D2M4S3"/>
<comment type="caution">
    <text evidence="8">The sequence shown here is derived from an EMBL/GenBank/DDBJ whole genome shotgun (WGS) entry which is preliminary data.</text>
</comment>
<dbReference type="InterPro" id="IPR050515">
    <property type="entry name" value="Beta-lactam/transpept"/>
</dbReference>
<feature type="compositionally biased region" description="Low complexity" evidence="4">
    <location>
        <begin position="471"/>
        <end position="485"/>
    </location>
</feature>
<evidence type="ECO:0000256" key="3">
    <source>
        <dbReference type="ARBA" id="ARBA00023136"/>
    </source>
</evidence>
<reference evidence="8" key="2">
    <citation type="submission" date="2021-04" db="EMBL/GenBank/DDBJ databases">
        <authorList>
            <person name="Gilroy R."/>
        </authorList>
    </citation>
    <scope>NUCLEOTIDE SEQUENCE</scope>
    <source>
        <strain evidence="8">ChiBcec8-13705</strain>
    </source>
</reference>
<dbReference type="InterPro" id="IPR005311">
    <property type="entry name" value="PBP_dimer"/>
</dbReference>
<dbReference type="InterPro" id="IPR036138">
    <property type="entry name" value="PBP_dimer_sf"/>
</dbReference>
<feature type="compositionally biased region" description="Basic and acidic residues" evidence="4">
    <location>
        <begin position="486"/>
        <end position="496"/>
    </location>
</feature>
<evidence type="ECO:0000313" key="9">
    <source>
        <dbReference type="Proteomes" id="UP000886803"/>
    </source>
</evidence>
<keyword evidence="5" id="KW-0812">Transmembrane</keyword>
<evidence type="ECO:0000256" key="1">
    <source>
        <dbReference type="ARBA" id="ARBA00004370"/>
    </source>
</evidence>
<evidence type="ECO:0000259" key="6">
    <source>
        <dbReference type="Pfam" id="PF00905"/>
    </source>
</evidence>
<feature type="region of interest" description="Disordered" evidence="4">
    <location>
        <begin position="461"/>
        <end position="496"/>
    </location>
</feature>
<dbReference type="InterPro" id="IPR012338">
    <property type="entry name" value="Beta-lactam/transpept-like"/>
</dbReference>
<dbReference type="Gene3D" id="3.40.710.10">
    <property type="entry name" value="DD-peptidase/beta-lactamase superfamily"/>
    <property type="match status" value="1"/>
</dbReference>
<dbReference type="GO" id="GO:0008658">
    <property type="term" value="F:penicillin binding"/>
    <property type="evidence" value="ECO:0007669"/>
    <property type="project" value="InterPro"/>
</dbReference>
<dbReference type="SUPFAM" id="SSF56519">
    <property type="entry name" value="Penicillin binding protein dimerisation domain"/>
    <property type="match status" value="1"/>
</dbReference>
<dbReference type="SUPFAM" id="SSF56601">
    <property type="entry name" value="beta-lactamase/transpeptidase-like"/>
    <property type="match status" value="1"/>
</dbReference>
<comment type="similarity">
    <text evidence="2">Belongs to the transpeptidase family.</text>
</comment>
<accession>A0A9D2M4S3</accession>
<feature type="transmembrane region" description="Helical" evidence="5">
    <location>
        <begin position="27"/>
        <end position="45"/>
    </location>
</feature>
<dbReference type="Proteomes" id="UP000886803">
    <property type="component" value="Unassembled WGS sequence"/>
</dbReference>
<organism evidence="8 9">
    <name type="scientific">Candidatus Gemmiger avicola</name>
    <dbReference type="NCBI Taxonomy" id="2838605"/>
    <lineage>
        <taxon>Bacteria</taxon>
        <taxon>Bacillati</taxon>
        <taxon>Bacillota</taxon>
        <taxon>Clostridia</taxon>
        <taxon>Eubacteriales</taxon>
        <taxon>Gemmiger</taxon>
    </lineage>
</organism>
<keyword evidence="5" id="KW-1133">Transmembrane helix</keyword>
<protein>
    <submittedName>
        <fullName evidence="8">Penicillin-binding protein 2</fullName>
    </submittedName>
</protein>
<evidence type="ECO:0000259" key="7">
    <source>
        <dbReference type="Pfam" id="PF03717"/>
    </source>
</evidence>
<sequence>MSKRCRNTAPHTVVPGLDRHIRRRVRLFAAVVAAVCFGGLAARLFTLQLIDPDHYAARAADQQLRDTVIPAPRGEIRAADGTLLAASETCWTIRAAPRELEDALVAPAAQALSEILEIDAAETLEKLSQRTSNDCLLRRRVDRETADAVRAWCADNGAEGIQIRQDTRRVYPEGDFMGGLLGFTDVDNAGLWGLELAYNETLTGQNGRVLTAKNAWGYDMPEPYSTLIEPVPGNSLTLTIDASIQHWLESAVAAAVQEHNVASRGVGIVMDVNTGAILAMTSQPDYDPNDPRTILDETLRAEIDALTGEARSEALQTAQQAQWRNKAISDLYEPGSVFKLITCAAALDAGAVTADSTFVCAGKIRVSGTTFRCANGHIHGTETLAQGLAASCNPCFIQVGARLGKQAFCDYFAAFGLREATGIDLPGEIRRSEYYTADSMGPAGGFGPWLALRPPPACRHIPAGETKKPAAKAAPPKGRHAAGAGKAERDKLSFAA</sequence>
<evidence type="ECO:0000256" key="5">
    <source>
        <dbReference type="SAM" id="Phobius"/>
    </source>
</evidence>
<name>A0A9D2M4S3_9FIRM</name>
<gene>
    <name evidence="8" type="ORF">H9945_01630</name>
</gene>
<evidence type="ECO:0000313" key="8">
    <source>
        <dbReference type="EMBL" id="HJB41182.1"/>
    </source>
</evidence>